<dbReference type="EMBL" id="FN392320">
    <property type="protein sequence ID" value="CAY68665.1"/>
    <property type="molecule type" value="Genomic_DNA"/>
</dbReference>
<dbReference type="OrthoDB" id="10278671at2759"/>
<dbReference type="AlphaFoldDB" id="C4QZJ1"/>
<evidence type="ECO:0000313" key="3">
    <source>
        <dbReference type="Proteomes" id="UP000000314"/>
    </source>
</evidence>
<dbReference type="InParanoid" id="C4QZJ1"/>
<gene>
    <name evidence="2" type="ordered locus">PAS_chr2-1_0064</name>
</gene>
<evidence type="ECO:0000313" key="2">
    <source>
        <dbReference type="EMBL" id="CAY68665.1"/>
    </source>
</evidence>
<name>C4QZJ1_KOMPG</name>
<organism evidence="2 3">
    <name type="scientific">Komagataella phaffii (strain GS115 / ATCC 20864)</name>
    <name type="common">Yeast</name>
    <name type="synonym">Pichia pastoris</name>
    <dbReference type="NCBI Taxonomy" id="644223"/>
    <lineage>
        <taxon>Eukaryota</taxon>
        <taxon>Fungi</taxon>
        <taxon>Dikarya</taxon>
        <taxon>Ascomycota</taxon>
        <taxon>Saccharomycotina</taxon>
        <taxon>Pichiomycetes</taxon>
        <taxon>Pichiales</taxon>
        <taxon>Pichiaceae</taxon>
        <taxon>Komagataella</taxon>
    </lineage>
</organism>
<sequence>MGSLSPESDVEFPSLFSVDTSSSTHCSITEYAAEKRPTFTIPICVSFPYYEQKNMLSVKVNRRRDTIEISWRLKKWRQRYIDGSYNSPSDLANEQPEISNHTTEQC</sequence>
<feature type="region of interest" description="Disordered" evidence="1">
    <location>
        <begin position="83"/>
        <end position="106"/>
    </location>
</feature>
<protein>
    <submittedName>
        <fullName evidence="2">Uncharacterized protein</fullName>
    </submittedName>
</protein>
<dbReference type="KEGG" id="ppa:PAS_chr2-1_0064"/>
<dbReference type="GeneID" id="8198183"/>
<accession>C4QZJ1</accession>
<dbReference type="Proteomes" id="UP000000314">
    <property type="component" value="Chromosome 2"/>
</dbReference>
<dbReference type="HOGENOM" id="CLU_2224177_0_0_1"/>
<proteinExistence type="predicted"/>
<keyword evidence="3" id="KW-1185">Reference proteome</keyword>
<feature type="compositionally biased region" description="Polar residues" evidence="1">
    <location>
        <begin position="84"/>
        <end position="106"/>
    </location>
</feature>
<dbReference type="RefSeq" id="XP_002490945.1">
    <property type="nucleotide sequence ID" value="XM_002490900.1"/>
</dbReference>
<evidence type="ECO:0000256" key="1">
    <source>
        <dbReference type="SAM" id="MobiDB-lite"/>
    </source>
</evidence>
<reference evidence="2 3" key="1">
    <citation type="journal article" date="2009" name="Nat. Biotechnol.">
        <title>Genome sequence of the recombinant protein production host Pichia pastoris.</title>
        <authorList>
            <person name="De Schutter K."/>
            <person name="Lin Y.C."/>
            <person name="Tiels P."/>
            <person name="Van Hecke A."/>
            <person name="Glinka S."/>
            <person name="Weber-Lehmann J."/>
            <person name="Rouze P."/>
            <person name="Van de Peer Y."/>
            <person name="Callewaert N."/>
        </authorList>
    </citation>
    <scope>NUCLEOTIDE SEQUENCE [LARGE SCALE GENOMIC DNA]</scope>
    <source>
        <strain evidence="3">GS115 / ATCC 20864</strain>
    </source>
</reference>